<sequence length="337" mass="36462">MTYHGQGEAASYYASAQQHQQQYPQQGQHGSGYGQPPQQHQQHGRDSHNDAQEGAQDGERGFLGAVGGGIAGAVGGNKIGGKVTGHSKTSTILGAVAGAIAGHKIQDGVEDWKDNRDEEKEKKRREEEEKRRKEEEKHRPHHAAAAPPKHHDEPRDRNLHYAGGFSGSSRDIRLDAHGEYMLHASCQRLDGSYQASSISLNKIIENDQGSFCWVSPGRRNNGGGGGQSTVTVQQGDTLRQIAARFNTSFEEIARHNNINNPDLIYPGQVLQIPGRSGGQCNNSSSEGGFGSSARNVRLSDGGSRLDGELQRDGRWVGSSLILDERIGNNNGTLTFVD</sequence>
<dbReference type="PANTHER" id="PTHR37014:SF1">
    <property type="entry name" value="EXPRESSION LETHALITY PROTEIN HEL10, PUTATIVE (AFU_ORTHOLOGUE AFUA_1G06580)-RELATED"/>
    <property type="match status" value="1"/>
</dbReference>
<accession>A0AAN7CTK8</accession>
<dbReference type="InterPro" id="IPR036779">
    <property type="entry name" value="LysM_dom_sf"/>
</dbReference>
<dbReference type="PANTHER" id="PTHR37014">
    <property type="entry name" value="EXPRESSION LETHALITY PROTEIN HEL10, PUTATIVE (AFU_ORTHOLOGUE AFUA_1G06580)-RELATED"/>
    <property type="match status" value="1"/>
</dbReference>
<dbReference type="SUPFAM" id="SSF51322">
    <property type="entry name" value="Cyanovirin-N"/>
    <property type="match status" value="1"/>
</dbReference>
<dbReference type="InterPro" id="IPR018392">
    <property type="entry name" value="LysM"/>
</dbReference>
<dbReference type="InterPro" id="IPR008816">
    <property type="entry name" value="Gly_zipper_2TM_dom"/>
</dbReference>
<dbReference type="Gene3D" id="2.30.60.10">
    <property type="entry name" value="Cyanovirin-N"/>
    <property type="match status" value="1"/>
</dbReference>
<feature type="region of interest" description="Disordered" evidence="1">
    <location>
        <begin position="1"/>
        <end position="63"/>
    </location>
</feature>
<feature type="compositionally biased region" description="Low complexity" evidence="1">
    <location>
        <begin position="1"/>
        <end position="41"/>
    </location>
</feature>
<reference evidence="3" key="1">
    <citation type="journal article" date="2023" name="Mol. Phylogenet. Evol.">
        <title>Genome-scale phylogeny and comparative genomics of the fungal order Sordariales.</title>
        <authorList>
            <person name="Hensen N."/>
            <person name="Bonometti L."/>
            <person name="Westerberg I."/>
            <person name="Brannstrom I.O."/>
            <person name="Guillou S."/>
            <person name="Cros-Aarteil S."/>
            <person name="Calhoun S."/>
            <person name="Haridas S."/>
            <person name="Kuo A."/>
            <person name="Mondo S."/>
            <person name="Pangilinan J."/>
            <person name="Riley R."/>
            <person name="LaButti K."/>
            <person name="Andreopoulos B."/>
            <person name="Lipzen A."/>
            <person name="Chen C."/>
            <person name="Yan M."/>
            <person name="Daum C."/>
            <person name="Ng V."/>
            <person name="Clum A."/>
            <person name="Steindorff A."/>
            <person name="Ohm R.A."/>
            <person name="Martin F."/>
            <person name="Silar P."/>
            <person name="Natvig D.O."/>
            <person name="Lalanne C."/>
            <person name="Gautier V."/>
            <person name="Ament-Velasquez S.L."/>
            <person name="Kruys A."/>
            <person name="Hutchinson M.I."/>
            <person name="Powell A.J."/>
            <person name="Barry K."/>
            <person name="Miller A.N."/>
            <person name="Grigoriev I.V."/>
            <person name="Debuchy R."/>
            <person name="Gladieux P."/>
            <person name="Hiltunen Thoren M."/>
            <person name="Johannesson H."/>
        </authorList>
    </citation>
    <scope>NUCLEOTIDE SEQUENCE</scope>
    <source>
        <strain evidence="3">CBS 359.72</strain>
    </source>
</reference>
<dbReference type="PROSITE" id="PS51782">
    <property type="entry name" value="LYSM"/>
    <property type="match status" value="1"/>
</dbReference>
<name>A0AAN7CTK8_9PEZI</name>
<organism evidence="3 4">
    <name type="scientific">Corynascus novoguineensis</name>
    <dbReference type="NCBI Taxonomy" id="1126955"/>
    <lineage>
        <taxon>Eukaryota</taxon>
        <taxon>Fungi</taxon>
        <taxon>Dikarya</taxon>
        <taxon>Ascomycota</taxon>
        <taxon>Pezizomycotina</taxon>
        <taxon>Sordariomycetes</taxon>
        <taxon>Sordariomycetidae</taxon>
        <taxon>Sordariales</taxon>
        <taxon>Chaetomiaceae</taxon>
        <taxon>Corynascus</taxon>
    </lineage>
</organism>
<comment type="caution">
    <text evidence="3">The sequence shown here is derived from an EMBL/GenBank/DDBJ whole genome shotgun (WGS) entry which is preliminary data.</text>
</comment>
<dbReference type="SMART" id="SM00257">
    <property type="entry name" value="LysM"/>
    <property type="match status" value="1"/>
</dbReference>
<protein>
    <submittedName>
        <fullName evidence="3">CVNH domain-containing protein</fullName>
    </submittedName>
</protein>
<dbReference type="CDD" id="cd00118">
    <property type="entry name" value="LysM"/>
    <property type="match status" value="1"/>
</dbReference>
<dbReference type="Gene3D" id="3.10.350.10">
    <property type="entry name" value="LysM domain"/>
    <property type="match status" value="1"/>
</dbReference>
<evidence type="ECO:0000313" key="4">
    <source>
        <dbReference type="Proteomes" id="UP001303647"/>
    </source>
</evidence>
<evidence type="ECO:0000259" key="2">
    <source>
        <dbReference type="PROSITE" id="PS51782"/>
    </source>
</evidence>
<feature type="region of interest" description="Disordered" evidence="1">
    <location>
        <begin position="275"/>
        <end position="309"/>
    </location>
</feature>
<dbReference type="InterPro" id="IPR011058">
    <property type="entry name" value="Cyanovirin-N"/>
</dbReference>
<feature type="domain" description="LysM" evidence="2">
    <location>
        <begin position="228"/>
        <end position="272"/>
    </location>
</feature>
<keyword evidence="4" id="KW-1185">Reference proteome</keyword>
<proteinExistence type="predicted"/>
<dbReference type="GO" id="GO:0019867">
    <property type="term" value="C:outer membrane"/>
    <property type="evidence" value="ECO:0007669"/>
    <property type="project" value="InterPro"/>
</dbReference>
<dbReference type="Pfam" id="PF01476">
    <property type="entry name" value="LysM"/>
    <property type="match status" value="1"/>
</dbReference>
<dbReference type="InterPro" id="IPR036673">
    <property type="entry name" value="Cyanovirin-N_sf"/>
</dbReference>
<evidence type="ECO:0000313" key="3">
    <source>
        <dbReference type="EMBL" id="KAK4247027.1"/>
    </source>
</evidence>
<dbReference type="Pfam" id="PF05433">
    <property type="entry name" value="Rick_17kDa_Anti"/>
    <property type="match status" value="1"/>
</dbReference>
<feature type="compositionally biased region" description="Basic and acidic residues" evidence="1">
    <location>
        <begin position="111"/>
        <end position="138"/>
    </location>
</feature>
<dbReference type="Proteomes" id="UP001303647">
    <property type="component" value="Unassembled WGS sequence"/>
</dbReference>
<reference evidence="3" key="2">
    <citation type="submission" date="2023-05" db="EMBL/GenBank/DDBJ databases">
        <authorList>
            <consortium name="Lawrence Berkeley National Laboratory"/>
            <person name="Steindorff A."/>
            <person name="Hensen N."/>
            <person name="Bonometti L."/>
            <person name="Westerberg I."/>
            <person name="Brannstrom I.O."/>
            <person name="Guillou S."/>
            <person name="Cros-Aarteil S."/>
            <person name="Calhoun S."/>
            <person name="Haridas S."/>
            <person name="Kuo A."/>
            <person name="Mondo S."/>
            <person name="Pangilinan J."/>
            <person name="Riley R."/>
            <person name="Labutti K."/>
            <person name="Andreopoulos B."/>
            <person name="Lipzen A."/>
            <person name="Chen C."/>
            <person name="Yanf M."/>
            <person name="Daum C."/>
            <person name="Ng V."/>
            <person name="Clum A."/>
            <person name="Ohm R."/>
            <person name="Martin F."/>
            <person name="Silar P."/>
            <person name="Natvig D."/>
            <person name="Lalanne C."/>
            <person name="Gautier V."/>
            <person name="Ament-Velasquez S.L."/>
            <person name="Kruys A."/>
            <person name="Hutchinson M.I."/>
            <person name="Powell A.J."/>
            <person name="Barry K."/>
            <person name="Miller A.N."/>
            <person name="Grigoriev I.V."/>
            <person name="Debuchy R."/>
            <person name="Gladieux P."/>
            <person name="Thoren M.H."/>
            <person name="Johannesson H."/>
        </authorList>
    </citation>
    <scope>NUCLEOTIDE SEQUENCE</scope>
    <source>
        <strain evidence="3">CBS 359.72</strain>
    </source>
</reference>
<dbReference type="Pfam" id="PF08881">
    <property type="entry name" value="CVNH"/>
    <property type="match status" value="1"/>
</dbReference>
<dbReference type="SUPFAM" id="SSF54106">
    <property type="entry name" value="LysM domain"/>
    <property type="match status" value="1"/>
</dbReference>
<evidence type="ECO:0000256" key="1">
    <source>
        <dbReference type="SAM" id="MobiDB-lite"/>
    </source>
</evidence>
<dbReference type="AlphaFoldDB" id="A0AAN7CTK8"/>
<gene>
    <name evidence="3" type="ORF">C7999DRAFT_41641</name>
</gene>
<feature type="compositionally biased region" description="Basic and acidic residues" evidence="1">
    <location>
        <begin position="149"/>
        <end position="159"/>
    </location>
</feature>
<feature type="region of interest" description="Disordered" evidence="1">
    <location>
        <begin position="111"/>
        <end position="167"/>
    </location>
</feature>
<dbReference type="SMART" id="SM01111">
    <property type="entry name" value="CVNH"/>
    <property type="match status" value="1"/>
</dbReference>
<dbReference type="EMBL" id="MU857662">
    <property type="protein sequence ID" value="KAK4247027.1"/>
    <property type="molecule type" value="Genomic_DNA"/>
</dbReference>